<feature type="transmembrane region" description="Helical" evidence="12">
    <location>
        <begin position="7"/>
        <end position="28"/>
    </location>
</feature>
<evidence type="ECO:0000256" key="8">
    <source>
        <dbReference type="PIRSR" id="PIRSR634016-1"/>
    </source>
</evidence>
<accession>A0A914E1G1</accession>
<feature type="binding site" evidence="9">
    <location>
        <position position="443"/>
    </location>
    <ligand>
        <name>Zn(2+)</name>
        <dbReference type="ChEBI" id="CHEBI:29105"/>
        <note>catalytic</note>
    </ligand>
</feature>
<organism evidence="16 17">
    <name type="scientific">Acrobeloides nanus</name>
    <dbReference type="NCBI Taxonomy" id="290746"/>
    <lineage>
        <taxon>Eukaryota</taxon>
        <taxon>Metazoa</taxon>
        <taxon>Ecdysozoa</taxon>
        <taxon>Nematoda</taxon>
        <taxon>Chromadorea</taxon>
        <taxon>Rhabditida</taxon>
        <taxon>Tylenchina</taxon>
        <taxon>Cephalobomorpha</taxon>
        <taxon>Cephaloboidea</taxon>
        <taxon>Cephalobidae</taxon>
        <taxon>Acrobeloides</taxon>
    </lineage>
</organism>
<evidence type="ECO:0000313" key="16">
    <source>
        <dbReference type="Proteomes" id="UP000887540"/>
    </source>
</evidence>
<evidence type="ECO:0000256" key="6">
    <source>
        <dbReference type="ARBA" id="ARBA00022833"/>
    </source>
</evidence>
<dbReference type="PANTHER" id="PTHR11533:SF21">
    <property type="entry name" value="AMINOPEPTIDASE"/>
    <property type="match status" value="1"/>
</dbReference>
<dbReference type="Gene3D" id="2.60.40.1730">
    <property type="entry name" value="tricorn interacting facor f3 domain"/>
    <property type="match status" value="1"/>
</dbReference>
<keyword evidence="2" id="KW-0031">Aminopeptidase</keyword>
<name>A0A914E1G1_9BILA</name>
<feature type="binding site" evidence="9">
    <location>
        <position position="439"/>
    </location>
    <ligand>
        <name>Zn(2+)</name>
        <dbReference type="ChEBI" id="CHEBI:29105"/>
        <note>catalytic</note>
    </ligand>
</feature>
<keyword evidence="12" id="KW-0472">Membrane</keyword>
<dbReference type="GO" id="GO:0005737">
    <property type="term" value="C:cytoplasm"/>
    <property type="evidence" value="ECO:0007669"/>
    <property type="project" value="TreeGrafter"/>
</dbReference>
<evidence type="ECO:0000256" key="12">
    <source>
        <dbReference type="SAM" id="Phobius"/>
    </source>
</evidence>
<evidence type="ECO:0000259" key="15">
    <source>
        <dbReference type="Pfam" id="PF17900"/>
    </source>
</evidence>
<dbReference type="PANTHER" id="PTHR11533">
    <property type="entry name" value="PROTEASE M1 ZINC METALLOPROTEASE"/>
    <property type="match status" value="1"/>
</dbReference>
<dbReference type="SUPFAM" id="SSF55486">
    <property type="entry name" value="Metalloproteases ('zincins'), catalytic domain"/>
    <property type="match status" value="1"/>
</dbReference>
<evidence type="ECO:0000256" key="1">
    <source>
        <dbReference type="ARBA" id="ARBA00010136"/>
    </source>
</evidence>
<dbReference type="InterPro" id="IPR042097">
    <property type="entry name" value="Aminopeptidase_N-like_N_sf"/>
</dbReference>
<dbReference type="InterPro" id="IPR001930">
    <property type="entry name" value="Peptidase_M1"/>
</dbReference>
<keyword evidence="12" id="KW-1133">Transmembrane helix</keyword>
<evidence type="ECO:0000256" key="5">
    <source>
        <dbReference type="ARBA" id="ARBA00022801"/>
    </source>
</evidence>
<dbReference type="InterPro" id="IPR024571">
    <property type="entry name" value="ERAP1-like_C_dom"/>
</dbReference>
<keyword evidence="4 9" id="KW-0479">Metal-binding</keyword>
<evidence type="ECO:0000256" key="9">
    <source>
        <dbReference type="PIRSR" id="PIRSR634016-3"/>
    </source>
</evidence>
<feature type="region of interest" description="Disordered" evidence="11">
    <location>
        <begin position="712"/>
        <end position="731"/>
    </location>
</feature>
<dbReference type="InterPro" id="IPR050344">
    <property type="entry name" value="Peptidase_M1_aminopeptidases"/>
</dbReference>
<dbReference type="SUPFAM" id="SSF63737">
    <property type="entry name" value="Leukotriene A4 hydrolase N-terminal domain"/>
    <property type="match status" value="1"/>
</dbReference>
<keyword evidence="12" id="KW-0812">Transmembrane</keyword>
<comment type="similarity">
    <text evidence="1">Belongs to the peptidase M1 family.</text>
</comment>
<dbReference type="WBParaSite" id="ACRNAN_scaffold5122.g17207.t1">
    <property type="protein sequence ID" value="ACRNAN_scaffold5122.g17207.t1"/>
    <property type="gene ID" value="ACRNAN_scaffold5122.g17207"/>
</dbReference>
<evidence type="ECO:0000256" key="4">
    <source>
        <dbReference type="ARBA" id="ARBA00022723"/>
    </source>
</evidence>
<sequence>MGKCILCVLIHAIFIFGIFIAFLIGHWISEGNKDGNSTLTKIRTASRISTIELPFSTTRKDVMMSVTPQYHNSTTPHFIFHRNLSVADIYPPVYDDPNGNLAFHKSDIQLSEEPIIPLPKYVLPVHYDLHLDFTEFSTGEHIYGNVSILFESFGNSTDDELIFHAASNIFIIRIRLHQDGRYIEIKSLKRQFNRDLARAELKERLRSTWYTLELEFRTRICQSPLEGVHCLMSQDIDYKNSTPAQRIIGFTTKFEPTFARAFLPCWDEPRIKTTFNISIKHQKSITVLANTAAQKLSPLELQLLENSSTIITRYAPTPRMPVYLLAFAIGNFIPLEMRTSRNMPITIWLAPEDIVAAQFAANFSPVMFDKVEEDFGVLYPLSKMDFVASHTFPVGGMENWGLVIYHAKTVLITSTYLEEQNMTVDRLFEQYKIEKIITHEIIHQWFGNLVTMYDWPDLWLSEGFASYFVYDFLNEDHPHLTDNEYYLRLIELLDKQTSNSRTPLVRRLDSANDIESMFDGHHLYTKGAVIVKMIKDLLGAFDFRAGITKFLKKNAFKSIDRANLWASLPAYADHGAENERLSDVMETWLLNEGMPEVILSRNYEDHTIRITQRVCDKNRYIIYLNEPDIIEPNDENSKRAQKRQIQNTTNLQTPEIFTTLSFETMPPVLRQEPQESSFAENIKDIEEEVQPTTTTPTTTPGATIFLEPIPHHRHHKNHDWGHRKGTRRKPHPIREHKKIPTHRKTMEHRLEKVDKNKKTVFRKPDEFGNEKPVMPRYNEVPLFPVHLARDEGEDEARKEKEAIGRRRMIQERPLTFREPTIWSIPFSYWFGSALSTKGQTVRQFWVHNETIRFVDAELYREQYILANPHWVFPYKINYDLDNWKMLIEQLIKNPNEIATMSRMQLLVDAETYLKQSGVPHLYVQILSYLEQESDLGVLLVGLDAIHSLIDMFSGSFVNGPLLVHLVPVIQHFDKMLEKTSTNPELAAVWLLSPLRLAKLYQLRCVANLGSCAQKEQVTQWLNYPTALDAEHHQQITAICHFLFTQAGSNEITFLMGLLKQKTTQWSVAIQLGTCVRDEILIDTVVEKIIKTRNAAVYSSVLQNGYSIQYNRKFRQIFWKVGLQRLQNLAEVTI</sequence>
<reference evidence="17" key="1">
    <citation type="submission" date="2022-11" db="UniProtKB">
        <authorList>
            <consortium name="WormBaseParasite"/>
        </authorList>
    </citation>
    <scope>IDENTIFICATION</scope>
</reference>
<dbReference type="FunFam" id="1.10.390.10:FF:000013">
    <property type="entry name" value="Aminopeptidase N"/>
    <property type="match status" value="1"/>
</dbReference>
<evidence type="ECO:0000259" key="14">
    <source>
        <dbReference type="Pfam" id="PF11838"/>
    </source>
</evidence>
<keyword evidence="16" id="KW-1185">Reference proteome</keyword>
<dbReference type="GO" id="GO:0006508">
    <property type="term" value="P:proteolysis"/>
    <property type="evidence" value="ECO:0007669"/>
    <property type="project" value="UniProtKB-KW"/>
</dbReference>
<feature type="site" description="Transition state stabilizer" evidence="10">
    <location>
        <position position="524"/>
    </location>
</feature>
<feature type="binding site" evidence="9">
    <location>
        <position position="462"/>
    </location>
    <ligand>
        <name>Zn(2+)</name>
        <dbReference type="ChEBI" id="CHEBI:29105"/>
        <note>catalytic</note>
    </ligand>
</feature>
<protein>
    <submittedName>
        <fullName evidence="17">Aminopeptidase</fullName>
    </submittedName>
</protein>
<comment type="cofactor">
    <cofactor evidence="9">
        <name>Zn(2+)</name>
        <dbReference type="ChEBI" id="CHEBI:29105"/>
    </cofactor>
    <text evidence="9">Binds 1 zinc ion per subunit.</text>
</comment>
<proteinExistence type="inferred from homology"/>
<dbReference type="InterPro" id="IPR045357">
    <property type="entry name" value="Aminopeptidase_N-like_N"/>
</dbReference>
<dbReference type="InterPro" id="IPR027268">
    <property type="entry name" value="Peptidase_M4/M1_CTD_sf"/>
</dbReference>
<dbReference type="Proteomes" id="UP000887540">
    <property type="component" value="Unplaced"/>
</dbReference>
<dbReference type="Pfam" id="PF01433">
    <property type="entry name" value="Peptidase_M1"/>
    <property type="match status" value="1"/>
</dbReference>
<evidence type="ECO:0000256" key="3">
    <source>
        <dbReference type="ARBA" id="ARBA00022670"/>
    </source>
</evidence>
<dbReference type="InterPro" id="IPR014782">
    <property type="entry name" value="Peptidase_M1_dom"/>
</dbReference>
<evidence type="ECO:0000256" key="11">
    <source>
        <dbReference type="SAM" id="MobiDB-lite"/>
    </source>
</evidence>
<evidence type="ECO:0000256" key="2">
    <source>
        <dbReference type="ARBA" id="ARBA00022438"/>
    </source>
</evidence>
<keyword evidence="5" id="KW-0378">Hydrolase</keyword>
<evidence type="ECO:0000313" key="17">
    <source>
        <dbReference type="WBParaSite" id="ACRNAN_scaffold5122.g17207.t1"/>
    </source>
</evidence>
<dbReference type="Gene3D" id="1.10.390.10">
    <property type="entry name" value="Neutral Protease Domain 2"/>
    <property type="match status" value="1"/>
</dbReference>
<dbReference type="GO" id="GO:0008270">
    <property type="term" value="F:zinc ion binding"/>
    <property type="evidence" value="ECO:0007669"/>
    <property type="project" value="InterPro"/>
</dbReference>
<evidence type="ECO:0000256" key="7">
    <source>
        <dbReference type="ARBA" id="ARBA00023049"/>
    </source>
</evidence>
<dbReference type="GO" id="GO:0043171">
    <property type="term" value="P:peptide catabolic process"/>
    <property type="evidence" value="ECO:0007669"/>
    <property type="project" value="TreeGrafter"/>
</dbReference>
<feature type="domain" description="Aminopeptidase N-like N-terminal" evidence="15">
    <location>
        <begin position="124"/>
        <end position="324"/>
    </location>
</feature>
<dbReference type="CDD" id="cd09601">
    <property type="entry name" value="M1_APN-Q_like"/>
    <property type="match status" value="1"/>
</dbReference>
<dbReference type="GO" id="GO:0070006">
    <property type="term" value="F:metalloaminopeptidase activity"/>
    <property type="evidence" value="ECO:0007669"/>
    <property type="project" value="TreeGrafter"/>
</dbReference>
<keyword evidence="6 9" id="KW-0862">Zinc</keyword>
<keyword evidence="7" id="KW-0482">Metalloprotease</keyword>
<dbReference type="InterPro" id="IPR034016">
    <property type="entry name" value="M1_APN-typ"/>
</dbReference>
<dbReference type="AlphaFoldDB" id="A0A914E1G1"/>
<dbReference type="Gene3D" id="1.25.50.20">
    <property type="match status" value="1"/>
</dbReference>
<dbReference type="GO" id="GO:0005615">
    <property type="term" value="C:extracellular space"/>
    <property type="evidence" value="ECO:0007669"/>
    <property type="project" value="TreeGrafter"/>
</dbReference>
<dbReference type="Pfam" id="PF11838">
    <property type="entry name" value="ERAP1_C"/>
    <property type="match status" value="1"/>
</dbReference>
<dbReference type="GO" id="GO:0042277">
    <property type="term" value="F:peptide binding"/>
    <property type="evidence" value="ECO:0007669"/>
    <property type="project" value="TreeGrafter"/>
</dbReference>
<dbReference type="GO" id="GO:0016020">
    <property type="term" value="C:membrane"/>
    <property type="evidence" value="ECO:0007669"/>
    <property type="project" value="TreeGrafter"/>
</dbReference>
<evidence type="ECO:0000256" key="10">
    <source>
        <dbReference type="PIRSR" id="PIRSR634016-4"/>
    </source>
</evidence>
<feature type="domain" description="ERAP1-like C-terminal" evidence="14">
    <location>
        <begin position="864"/>
        <end position="1120"/>
    </location>
</feature>
<dbReference type="Pfam" id="PF17900">
    <property type="entry name" value="Peptidase_M1_N"/>
    <property type="match status" value="1"/>
</dbReference>
<feature type="active site" description="Proton acceptor" evidence="8">
    <location>
        <position position="440"/>
    </location>
</feature>
<keyword evidence="3" id="KW-0645">Protease</keyword>
<dbReference type="PRINTS" id="PR00756">
    <property type="entry name" value="ALADIPTASE"/>
</dbReference>
<evidence type="ECO:0000259" key="13">
    <source>
        <dbReference type="Pfam" id="PF01433"/>
    </source>
</evidence>
<feature type="domain" description="Peptidase M1 membrane alanine aminopeptidase" evidence="13">
    <location>
        <begin position="359"/>
        <end position="588"/>
    </location>
</feature>